<feature type="compositionally biased region" description="Polar residues" evidence="1">
    <location>
        <begin position="124"/>
        <end position="136"/>
    </location>
</feature>
<name>K3X253_GLOUD</name>
<evidence type="ECO:0000256" key="1">
    <source>
        <dbReference type="SAM" id="MobiDB-lite"/>
    </source>
</evidence>
<dbReference type="AlphaFoldDB" id="K3X253"/>
<dbReference type="InParanoid" id="K3X253"/>
<reference evidence="3" key="1">
    <citation type="journal article" date="2010" name="Genome Biol.">
        <title>Genome sequence of the necrotrophic plant pathogen Pythium ultimum reveals original pathogenicity mechanisms and effector repertoire.</title>
        <authorList>
            <person name="Levesque C.A."/>
            <person name="Brouwer H."/>
            <person name="Cano L."/>
            <person name="Hamilton J.P."/>
            <person name="Holt C."/>
            <person name="Huitema E."/>
            <person name="Raffaele S."/>
            <person name="Robideau G.P."/>
            <person name="Thines M."/>
            <person name="Win J."/>
            <person name="Zerillo M.M."/>
            <person name="Beakes G.W."/>
            <person name="Boore J.L."/>
            <person name="Busam D."/>
            <person name="Dumas B."/>
            <person name="Ferriera S."/>
            <person name="Fuerstenberg S.I."/>
            <person name="Gachon C.M."/>
            <person name="Gaulin E."/>
            <person name="Govers F."/>
            <person name="Grenville-Briggs L."/>
            <person name="Horner N."/>
            <person name="Hostetler J."/>
            <person name="Jiang R.H."/>
            <person name="Johnson J."/>
            <person name="Krajaejun T."/>
            <person name="Lin H."/>
            <person name="Meijer H.J."/>
            <person name="Moore B."/>
            <person name="Morris P."/>
            <person name="Phuntmart V."/>
            <person name="Puiu D."/>
            <person name="Shetty J."/>
            <person name="Stajich J.E."/>
            <person name="Tripathy S."/>
            <person name="Wawra S."/>
            <person name="van West P."/>
            <person name="Whitty B.R."/>
            <person name="Coutinho P.M."/>
            <person name="Henrissat B."/>
            <person name="Martin F."/>
            <person name="Thomas P.D."/>
            <person name="Tyler B.M."/>
            <person name="De Vries R.P."/>
            <person name="Kamoun S."/>
            <person name="Yandell M."/>
            <person name="Tisserat N."/>
            <person name="Buell C.R."/>
        </authorList>
    </citation>
    <scope>NUCLEOTIDE SEQUENCE</scope>
    <source>
        <strain evidence="3">DAOM:BR144</strain>
    </source>
</reference>
<dbReference type="VEuPathDB" id="FungiDB:PYU1_G011277"/>
<dbReference type="PANTHER" id="PTHR45521">
    <property type="entry name" value="TSET COMPLEX MEMBER TSTF"/>
    <property type="match status" value="1"/>
</dbReference>
<organism evidence="2 3">
    <name type="scientific">Globisporangium ultimum (strain ATCC 200006 / CBS 805.95 / DAOM BR144)</name>
    <name type="common">Pythium ultimum</name>
    <dbReference type="NCBI Taxonomy" id="431595"/>
    <lineage>
        <taxon>Eukaryota</taxon>
        <taxon>Sar</taxon>
        <taxon>Stramenopiles</taxon>
        <taxon>Oomycota</taxon>
        <taxon>Peronosporomycetes</taxon>
        <taxon>Pythiales</taxon>
        <taxon>Pythiaceae</taxon>
        <taxon>Globisporangium</taxon>
    </lineage>
</organism>
<feature type="compositionally biased region" description="Low complexity" evidence="1">
    <location>
        <begin position="102"/>
        <end position="115"/>
    </location>
</feature>
<dbReference type="InterPro" id="IPR001680">
    <property type="entry name" value="WD40_rpt"/>
</dbReference>
<feature type="region of interest" description="Disordered" evidence="1">
    <location>
        <begin position="627"/>
        <end position="654"/>
    </location>
</feature>
<protein>
    <submittedName>
        <fullName evidence="2">Uncharacterized protein</fullName>
    </submittedName>
</protein>
<reference evidence="2" key="3">
    <citation type="submission" date="2015-02" db="UniProtKB">
        <authorList>
            <consortium name="EnsemblProtists"/>
        </authorList>
    </citation>
    <scope>IDENTIFICATION</scope>
    <source>
        <strain evidence="2">DAOM BR144</strain>
    </source>
</reference>
<dbReference type="EMBL" id="GL376562">
    <property type="status" value="NOT_ANNOTATED_CDS"/>
    <property type="molecule type" value="Genomic_DNA"/>
</dbReference>
<dbReference type="STRING" id="431595.K3X253"/>
<feature type="region of interest" description="Disordered" evidence="1">
    <location>
        <begin position="102"/>
        <end position="138"/>
    </location>
</feature>
<dbReference type="InterPro" id="IPR053290">
    <property type="entry name" value="TSET_complex_member"/>
</dbReference>
<dbReference type="InterPro" id="IPR015943">
    <property type="entry name" value="WD40/YVTN_repeat-like_dom_sf"/>
</dbReference>
<dbReference type="Proteomes" id="UP000019132">
    <property type="component" value="Unassembled WGS sequence"/>
</dbReference>
<keyword evidence="3" id="KW-1185">Reference proteome</keyword>
<dbReference type="EnsemblProtists" id="PYU1_T011302">
    <property type="protein sequence ID" value="PYU1_T011302"/>
    <property type="gene ID" value="PYU1_G011277"/>
</dbReference>
<evidence type="ECO:0000313" key="3">
    <source>
        <dbReference type="Proteomes" id="UP000019132"/>
    </source>
</evidence>
<feature type="compositionally biased region" description="Polar residues" evidence="1">
    <location>
        <begin position="632"/>
        <end position="651"/>
    </location>
</feature>
<dbReference type="eggNOG" id="ENOG502R7XN">
    <property type="taxonomic scope" value="Eukaryota"/>
</dbReference>
<dbReference type="Gene3D" id="2.130.10.10">
    <property type="entry name" value="YVTN repeat-like/Quinoprotein amine dehydrogenase"/>
    <property type="match status" value="1"/>
</dbReference>
<accession>K3X253</accession>
<reference evidence="3" key="2">
    <citation type="submission" date="2010-04" db="EMBL/GenBank/DDBJ databases">
        <authorList>
            <person name="Buell R."/>
            <person name="Hamilton J."/>
            <person name="Hostetler J."/>
        </authorList>
    </citation>
    <scope>NUCLEOTIDE SEQUENCE [LARGE SCALE GENOMIC DNA]</scope>
    <source>
        <strain evidence="3">DAOM:BR144</strain>
    </source>
</reference>
<dbReference type="HOGENOM" id="CLU_285827_0_0_1"/>
<dbReference type="PANTHER" id="PTHR45521:SF2">
    <property type="entry name" value="TRANSDUCIN_WD40 REPEAT-LIKE SUPERFAMILY PROTEIN"/>
    <property type="match status" value="1"/>
</dbReference>
<dbReference type="InterPro" id="IPR036322">
    <property type="entry name" value="WD40_repeat_dom_sf"/>
</dbReference>
<evidence type="ECO:0000313" key="2">
    <source>
        <dbReference type="EnsemblProtists" id="PYU1_T011302"/>
    </source>
</evidence>
<proteinExistence type="predicted"/>
<sequence>RNSSSAAVVAARVQLPRDSVYELQRSLRGVELLAYLPPADGVSDKKLSKFVETAFHPLRPWVVAIEPKGNGVIWNYESKEVVVEFSLESSLDAENAAVAGDDNTAAAPLPPATNTSKTAGLLPKSSSPTATTYMKSNRSKHGSLKMRFYDHESIVCATQNPVERTCFEEWIVVLTATHVVMCDVNQNSAARMIATDELQRQVPCSLEILPSGLLAIGCQDGKIRVWNPRLWRIVETIDTGSAKDVQQLLFLPSQLLNASRNGNEVSTTDSTIRGNYAAEHLVAMTLDGKVVTWRISVVNNGANFECKKVSESDLKEVFKQFDSSNGINELKLHTHQEIMSAATKDGTVFFFDLASLFRQAKGYERTLNVSELVNKGRLVGRDNVPSSFHEFAVSGASESKDFGQHMNQPPNMMKKLKILSITSSPRDPNDLCCLTTFGLLVLKTCCLPNMKPVFISRGIEKAPLIAYPSTAKVALRFYGEETSSKQEDHKLQCGNDAPNETLRTPLLQACPSNSAYLAAIVPASTHLEPHEPNSRRMTRAQTSAQIASRRRGFMFGGSSKNMGDDLSASEIKLRNQTARLMALTVFEIFADDGHVEMVEENCGLDDHLLHIFSGPLLGVVKYEADEEGGNSADGSSSKSLTDNHDSPSSMVRSKRTESSVFAAISTPTFASSGSGGSFSEPQQIAEASTSDLKKTYLEFYEWNIIDKKNGAQGGKLKKIGASLDCPLALEWERSTNRFCALVYPNCVKIYRATASPPDLVCLHEIPTFQAAQSMKWVNHTLFFATEDEIKCCVVSKTRCFMFDLASSFLADQMIALSYDTANQFPRPQRMPVGATTILGISKQQLVLAGPIQSIYMVDLSNKVLQCCMLISLGKAEVALQLAETLSPELCDWMGSVFEAFGCVGQALKLTKLSWPLKINICVKVRSLDLLHG</sequence>
<dbReference type="SMART" id="SM00320">
    <property type="entry name" value="WD40"/>
    <property type="match status" value="2"/>
</dbReference>
<dbReference type="OMA" id="PWQSKTQ"/>
<dbReference type="SUPFAM" id="SSF50978">
    <property type="entry name" value="WD40 repeat-like"/>
    <property type="match status" value="1"/>
</dbReference>